<proteinExistence type="predicted"/>
<name>A0A5B0KQ80_9PROT</name>
<sequence length="95" mass="9806">MADVLSKDMAESIKGLIDSHLQNHPLAGSAAAPDMATMSSLSGDFCSVWPQAKPILELVSGLIIMIPGLGQTAGVVLKALVEVGDKVYGQTCKPA</sequence>
<dbReference type="Proteomes" id="UP000325333">
    <property type="component" value="Unassembled WGS sequence"/>
</dbReference>
<protein>
    <submittedName>
        <fullName evidence="1">Uncharacterized protein</fullName>
    </submittedName>
</protein>
<organism evidence="1 2">
    <name type="scientific">Azospirillum argentinense</name>
    <dbReference type="NCBI Taxonomy" id="2970906"/>
    <lineage>
        <taxon>Bacteria</taxon>
        <taxon>Pseudomonadati</taxon>
        <taxon>Pseudomonadota</taxon>
        <taxon>Alphaproteobacteria</taxon>
        <taxon>Rhodospirillales</taxon>
        <taxon>Azospirillaceae</taxon>
        <taxon>Azospirillum</taxon>
    </lineage>
</organism>
<evidence type="ECO:0000313" key="2">
    <source>
        <dbReference type="Proteomes" id="UP000325333"/>
    </source>
</evidence>
<comment type="caution">
    <text evidence="1">The sequence shown here is derived from an EMBL/GenBank/DDBJ whole genome shotgun (WGS) entry which is preliminary data.</text>
</comment>
<accession>A0A5B0KQ80</accession>
<dbReference type="AlphaFoldDB" id="A0A5B0KQ80"/>
<gene>
    <name evidence="1" type="ORF">FH063_006715</name>
</gene>
<reference evidence="1 2" key="1">
    <citation type="submission" date="2019-07" db="EMBL/GenBank/DDBJ databases">
        <title>Genome sequencing of the stress-tolerant strain Azospirillum brasilense Az19.</title>
        <authorList>
            <person name="Maroniche G.A."/>
            <person name="Garcia J.E."/>
            <person name="Pagnussat L."/>
            <person name="Amenta M."/>
            <person name="Creus C.M."/>
        </authorList>
    </citation>
    <scope>NUCLEOTIDE SEQUENCE [LARGE SCALE GENOMIC DNA]</scope>
    <source>
        <strain evidence="1 2">Az19</strain>
    </source>
</reference>
<evidence type="ECO:0000313" key="1">
    <source>
        <dbReference type="EMBL" id="KAA1054459.1"/>
    </source>
</evidence>
<dbReference type="RefSeq" id="WP_149650648.1">
    <property type="nucleotide sequence ID" value="NZ_VEWN01000010.1"/>
</dbReference>
<dbReference type="EMBL" id="VEWN01000010">
    <property type="protein sequence ID" value="KAA1054459.1"/>
    <property type="molecule type" value="Genomic_DNA"/>
</dbReference>